<dbReference type="EnsemblMetazoa" id="AALB009410-RA">
    <property type="protein sequence ID" value="AALB009410-PA"/>
    <property type="gene ID" value="AALB009410"/>
</dbReference>
<evidence type="ECO:0000313" key="7">
    <source>
        <dbReference type="EnsemblMetazoa" id="AALB009410-PA"/>
    </source>
</evidence>
<feature type="compositionally biased region" description="Acidic residues" evidence="6">
    <location>
        <begin position="27"/>
        <end position="36"/>
    </location>
</feature>
<feature type="coiled-coil region" evidence="5">
    <location>
        <begin position="262"/>
        <end position="310"/>
    </location>
</feature>
<evidence type="ECO:0000256" key="5">
    <source>
        <dbReference type="SAM" id="Coils"/>
    </source>
</evidence>
<keyword evidence="8" id="KW-1185">Reference proteome</keyword>
<evidence type="ECO:0000256" key="6">
    <source>
        <dbReference type="SAM" id="MobiDB-lite"/>
    </source>
</evidence>
<dbReference type="PANTHER" id="PTHR21206">
    <property type="entry name" value="SLD5 PROTEIN"/>
    <property type="match status" value="1"/>
</dbReference>
<dbReference type="Pfam" id="PF13815">
    <property type="entry name" value="Dzip-like_N"/>
    <property type="match status" value="1"/>
</dbReference>
<dbReference type="GO" id="GO:0000727">
    <property type="term" value="P:double-strand break repair via break-induced replication"/>
    <property type="evidence" value="ECO:0007669"/>
    <property type="project" value="TreeGrafter"/>
</dbReference>
<evidence type="ECO:0000256" key="3">
    <source>
        <dbReference type="ARBA" id="ARBA00023242"/>
    </source>
</evidence>
<feature type="region of interest" description="Disordered" evidence="6">
    <location>
        <begin position="959"/>
        <end position="987"/>
    </location>
</feature>
<dbReference type="PANTHER" id="PTHR21206:SF0">
    <property type="entry name" value="DNA REPLICATION COMPLEX GINS PROTEIN SLD5"/>
    <property type="match status" value="1"/>
</dbReference>
<proteinExistence type="predicted"/>
<accession>A0A182FS83</accession>
<dbReference type="InterPro" id="IPR021151">
    <property type="entry name" value="GINS_A"/>
</dbReference>
<sequence>MDSADFDTENEPQEASHSELPQNVSDNVEEDSDDDEIHMSSREVLESLQRAWINEKFAPDVLPYEESLVEMVMLQLVHMEENLASANKNDLLYIVHRMEVDRIRYIVASYLRCRLQKIESYAAHILDADAVRPSRSKRLSDAERKFATDYHESVENHFYQLVARHMPQNHQDDERIRRVVPNVDAHVFARARKDLGEYSLGGASIDPYSIVSERDYEKLDEFIPHISEVPIGTVLNNRILDPAIGKYFILAQFSIQYLLFCKQFLDETVVEVRSSIQELQSENGRLETINKKKIDEIMLLQRRLQRAESISQQHASQTTVFPCSKCTKNFISSELLSAHILRKHATNVRASDDSVDRKSSNTDTSLINTIKLELEVKQLKERLNAAEKDLSNRRCSKDHRCRSCTDEHSNSSVAHEAPKPKILRHSVGVQSNLMDEKDLNEKEVQTQNEADRSSLTASASPSPSIATEAPRMENLISKADLQSFLEQQKQLYEVWKTSERQSIDRQIEAVKKNLVDAIQTIDKSERTTPIPAASDEGVWKERYHELENMYEASQKQARDTMVSFEMAYTQKIEQLEHLLSKTREVQETKSPVVNVVTSHLKKSIHLTTVTLPEITIEGAKDRGVDETLSATTVPKLADFQTDSSGSESTESDEELRLLEAAKANRFNANSVNRIDAIAKDHGHPVIVPPPAVASATVLSLLVSPKKQIMNQFRARLKAIGVDPKSKQLSGDGLNAACEALVQRRDAQKKKHKNFFITRNQLIAKVDQMARLKITENPSPPAAEKLPVKKRENVVPNMPKPSSPPPLATRMTRYSPVLELLPSKQQLPQDKASNQLPDMNVFKSKSAITTSPANSRPLIKLSGDDVITVHAEITPVAAADVSPHSPIPLKRGSISSHDQHIERLLDTPIKTLSTMALSTSKKQSATEAGLEGNNSDISEILETVTKPMPKKRVLFNLDRPDVLASSNKPQPIIQKGKRTEQLVSSQNVKVDEDSDWNISSFDEEK</sequence>
<evidence type="ECO:0000313" key="8">
    <source>
        <dbReference type="Proteomes" id="UP000069272"/>
    </source>
</evidence>
<feature type="compositionally biased region" description="Low complexity" evidence="6">
    <location>
        <begin position="453"/>
        <end position="469"/>
    </location>
</feature>
<feature type="compositionally biased region" description="Polar residues" evidence="6">
    <location>
        <begin position="13"/>
        <end position="22"/>
    </location>
</feature>
<dbReference type="VEuPathDB" id="VectorBase:AALB017643"/>
<dbReference type="PROSITE" id="PS00028">
    <property type="entry name" value="ZINC_FINGER_C2H2_1"/>
    <property type="match status" value="1"/>
</dbReference>
<keyword evidence="3" id="KW-0539">Nucleus</keyword>
<feature type="compositionally biased region" description="Basic and acidic residues" evidence="6">
    <location>
        <begin position="441"/>
        <end position="452"/>
    </location>
</feature>
<reference evidence="7" key="2">
    <citation type="submission" date="2022-08" db="UniProtKB">
        <authorList>
            <consortium name="EnsemblMetazoa"/>
        </authorList>
    </citation>
    <scope>IDENTIFICATION</scope>
    <source>
        <strain evidence="7">STECLA/ALBI9_A</strain>
    </source>
</reference>
<dbReference type="InterPro" id="IPR013087">
    <property type="entry name" value="Znf_C2H2_type"/>
</dbReference>
<dbReference type="STRING" id="7167.A0A182FS83"/>
<name>A0A182FS83_ANOAL</name>
<evidence type="ECO:0000256" key="1">
    <source>
        <dbReference type="ARBA" id="ARBA00004123"/>
    </source>
</evidence>
<comment type="subcellular location">
    <subcellularLocation>
        <location evidence="1">Nucleus</location>
    </subcellularLocation>
</comment>
<keyword evidence="5" id="KW-0175">Coiled coil</keyword>
<dbReference type="Pfam" id="PF05916">
    <property type="entry name" value="Sld5"/>
    <property type="match status" value="1"/>
</dbReference>
<reference evidence="7 8" key="1">
    <citation type="journal article" date="2017" name="G3 (Bethesda)">
        <title>The Physical Genome Mapping of Anopheles albimanus Corrected Scaffold Misassemblies and Identified Interarm Rearrangements in Genus Anopheles.</title>
        <authorList>
            <person name="Artemov G.N."/>
            <person name="Peery A.N."/>
            <person name="Jiang X."/>
            <person name="Tu Z."/>
            <person name="Stegniy V.N."/>
            <person name="Sharakhova M.V."/>
            <person name="Sharakhov I.V."/>
        </authorList>
    </citation>
    <scope>NUCLEOTIDE SEQUENCE [LARGE SCALE GENOMIC DNA]</scope>
    <source>
        <strain evidence="7 8">ALBI9_A</strain>
    </source>
</reference>
<feature type="region of interest" description="Disordered" evidence="6">
    <location>
        <begin position="388"/>
        <end position="424"/>
    </location>
</feature>
<dbReference type="InterPro" id="IPR036224">
    <property type="entry name" value="GINS_bundle-like_dom_sf"/>
</dbReference>
<dbReference type="GO" id="GO:0000811">
    <property type="term" value="C:GINS complex"/>
    <property type="evidence" value="ECO:0007669"/>
    <property type="project" value="TreeGrafter"/>
</dbReference>
<dbReference type="InterPro" id="IPR008591">
    <property type="entry name" value="GINS_Sld5"/>
</dbReference>
<dbReference type="SUPFAM" id="SSF158573">
    <property type="entry name" value="GINS helical bundle-like"/>
    <property type="match status" value="1"/>
</dbReference>
<protein>
    <recommendedName>
        <fullName evidence="4">GINS complex subunit 4</fullName>
    </recommendedName>
</protein>
<keyword evidence="2" id="KW-0235">DNA replication</keyword>
<feature type="region of interest" description="Disordered" evidence="6">
    <location>
        <begin position="441"/>
        <end position="469"/>
    </location>
</feature>
<evidence type="ECO:0000256" key="4">
    <source>
        <dbReference type="ARBA" id="ARBA00030869"/>
    </source>
</evidence>
<dbReference type="VEuPathDB" id="VectorBase:AALB20_035792"/>
<dbReference type="PROSITE" id="PS50157">
    <property type="entry name" value="ZINC_FINGER_C2H2_2"/>
    <property type="match status" value="1"/>
</dbReference>
<dbReference type="VEuPathDB" id="VectorBase:AALB017642"/>
<dbReference type="GO" id="GO:0006261">
    <property type="term" value="P:DNA-templated DNA replication"/>
    <property type="evidence" value="ECO:0007669"/>
    <property type="project" value="InterPro"/>
</dbReference>
<dbReference type="Pfam" id="PF25977">
    <property type="entry name" value="DZIP1"/>
    <property type="match status" value="1"/>
</dbReference>
<dbReference type="Proteomes" id="UP000069272">
    <property type="component" value="Chromosome 2R"/>
</dbReference>
<dbReference type="InterPro" id="IPR058883">
    <property type="entry name" value="DZIP1_dom"/>
</dbReference>
<dbReference type="InterPro" id="IPR038749">
    <property type="entry name" value="Sld5_GINS_A"/>
</dbReference>
<evidence type="ECO:0000256" key="2">
    <source>
        <dbReference type="ARBA" id="ARBA00022705"/>
    </source>
</evidence>
<organism evidence="7 8">
    <name type="scientific">Anopheles albimanus</name>
    <name type="common">New world malaria mosquito</name>
    <dbReference type="NCBI Taxonomy" id="7167"/>
    <lineage>
        <taxon>Eukaryota</taxon>
        <taxon>Metazoa</taxon>
        <taxon>Ecdysozoa</taxon>
        <taxon>Arthropoda</taxon>
        <taxon>Hexapoda</taxon>
        <taxon>Insecta</taxon>
        <taxon>Pterygota</taxon>
        <taxon>Neoptera</taxon>
        <taxon>Endopterygota</taxon>
        <taxon>Diptera</taxon>
        <taxon>Nematocera</taxon>
        <taxon>Culicoidea</taxon>
        <taxon>Culicidae</taxon>
        <taxon>Anophelinae</taxon>
        <taxon>Anopheles</taxon>
    </lineage>
</organism>
<feature type="compositionally biased region" description="Acidic residues" evidence="6">
    <location>
        <begin position="1"/>
        <end position="12"/>
    </location>
</feature>
<feature type="region of interest" description="Disordered" evidence="6">
    <location>
        <begin position="1"/>
        <end position="36"/>
    </location>
</feature>
<dbReference type="CDD" id="cd11711">
    <property type="entry name" value="GINS_A_Sld5"/>
    <property type="match status" value="1"/>
</dbReference>
<dbReference type="InterPro" id="IPR032714">
    <property type="entry name" value="DZIP1_N"/>
</dbReference>
<dbReference type="Gene3D" id="1.20.58.1030">
    <property type="match status" value="1"/>
</dbReference>
<dbReference type="AlphaFoldDB" id="A0A182FS83"/>